<evidence type="ECO:0000313" key="4">
    <source>
        <dbReference type="Proteomes" id="UP000494165"/>
    </source>
</evidence>
<protein>
    <recommendedName>
        <fullName evidence="2">Ig-like domain-containing protein</fullName>
    </recommendedName>
</protein>
<proteinExistence type="predicted"/>
<comment type="caution">
    <text evidence="3">The sequence shown here is derived from an EMBL/GenBank/DDBJ whole genome shotgun (WGS) entry which is preliminary data.</text>
</comment>
<dbReference type="SUPFAM" id="SSF48726">
    <property type="entry name" value="Immunoglobulin"/>
    <property type="match status" value="1"/>
</dbReference>
<dbReference type="AlphaFoldDB" id="A0A8S1DVZ1"/>
<keyword evidence="1" id="KW-0812">Transmembrane</keyword>
<organism evidence="3 4">
    <name type="scientific">Cloeon dipterum</name>
    <dbReference type="NCBI Taxonomy" id="197152"/>
    <lineage>
        <taxon>Eukaryota</taxon>
        <taxon>Metazoa</taxon>
        <taxon>Ecdysozoa</taxon>
        <taxon>Arthropoda</taxon>
        <taxon>Hexapoda</taxon>
        <taxon>Insecta</taxon>
        <taxon>Pterygota</taxon>
        <taxon>Palaeoptera</taxon>
        <taxon>Ephemeroptera</taxon>
        <taxon>Pisciforma</taxon>
        <taxon>Baetidae</taxon>
        <taxon>Cloeon</taxon>
    </lineage>
</organism>
<dbReference type="InterPro" id="IPR013098">
    <property type="entry name" value="Ig_I-set"/>
</dbReference>
<dbReference type="EMBL" id="CADEPI010000344">
    <property type="protein sequence ID" value="CAB3384299.1"/>
    <property type="molecule type" value="Genomic_DNA"/>
</dbReference>
<dbReference type="Pfam" id="PF07679">
    <property type="entry name" value="I-set"/>
    <property type="match status" value="1"/>
</dbReference>
<reference evidence="3 4" key="1">
    <citation type="submission" date="2020-04" db="EMBL/GenBank/DDBJ databases">
        <authorList>
            <person name="Alioto T."/>
            <person name="Alioto T."/>
            <person name="Gomez Garrido J."/>
        </authorList>
    </citation>
    <scope>NUCLEOTIDE SEQUENCE [LARGE SCALE GENOMIC DNA]</scope>
</reference>
<dbReference type="Gene3D" id="2.60.40.10">
    <property type="entry name" value="Immunoglobulins"/>
    <property type="match status" value="1"/>
</dbReference>
<dbReference type="InterPro" id="IPR036179">
    <property type="entry name" value="Ig-like_dom_sf"/>
</dbReference>
<dbReference type="InterPro" id="IPR013783">
    <property type="entry name" value="Ig-like_fold"/>
</dbReference>
<keyword evidence="4" id="KW-1185">Reference proteome</keyword>
<sequence>MLSSNPNFLRQSGAVDNLDLTLRPDEERHLQEGDSAQISCPSQGSPLDRVEWSRAGDLLTVDRWLHLGARSRVRVDEHGFLLIEDADQEVQGQFSCRSGSTLSRLSVSVTPRSILSSPEFRSSLETIVVVLLVCTMIYVFGVCVMWLQPREMVRPKIEDAIYEDDAERRHLQPWLDTLEVDSSDYEADSEEDDRDCRHETFVTVQIHKEDQSPVGESDL</sequence>
<feature type="transmembrane region" description="Helical" evidence="1">
    <location>
        <begin position="127"/>
        <end position="147"/>
    </location>
</feature>
<dbReference type="PROSITE" id="PS50835">
    <property type="entry name" value="IG_LIKE"/>
    <property type="match status" value="1"/>
</dbReference>
<gene>
    <name evidence="3" type="ORF">CLODIP_2_CD12011</name>
</gene>
<evidence type="ECO:0000313" key="3">
    <source>
        <dbReference type="EMBL" id="CAB3384299.1"/>
    </source>
</evidence>
<evidence type="ECO:0000259" key="2">
    <source>
        <dbReference type="PROSITE" id="PS50835"/>
    </source>
</evidence>
<keyword evidence="1" id="KW-0472">Membrane</keyword>
<feature type="domain" description="Ig-like" evidence="2">
    <location>
        <begin position="6"/>
        <end position="110"/>
    </location>
</feature>
<dbReference type="InterPro" id="IPR007110">
    <property type="entry name" value="Ig-like_dom"/>
</dbReference>
<accession>A0A8S1DVZ1</accession>
<name>A0A8S1DVZ1_9INSE</name>
<evidence type="ECO:0000256" key="1">
    <source>
        <dbReference type="SAM" id="Phobius"/>
    </source>
</evidence>
<keyword evidence="1" id="KW-1133">Transmembrane helix</keyword>
<dbReference type="Proteomes" id="UP000494165">
    <property type="component" value="Unassembled WGS sequence"/>
</dbReference>